<name>A0A8U0HXE7_9EURY</name>
<evidence type="ECO:0000313" key="2">
    <source>
        <dbReference type="Proteomes" id="UP000830729"/>
    </source>
</evidence>
<dbReference type="KEGG" id="halx:M0R89_06790"/>
<proteinExistence type="predicted"/>
<dbReference type="RefSeq" id="WP_248651797.1">
    <property type="nucleotide sequence ID" value="NZ_CP096659.1"/>
</dbReference>
<keyword evidence="2" id="KW-1185">Reference proteome</keyword>
<dbReference type="AlphaFoldDB" id="A0A8U0HXE7"/>
<sequence length="69" mass="7880">MSHGRTGGLSPFERLRARFEQQDLVCPKCGYDDEDGRWLAATGGNRIRYRHLCPSCGHVRRRTFELGGE</sequence>
<accession>A0A8U0HXE7</accession>
<organism evidence="1 2">
    <name type="scientific">Halorussus limi</name>
    <dbReference type="NCBI Taxonomy" id="2938695"/>
    <lineage>
        <taxon>Archaea</taxon>
        <taxon>Methanobacteriati</taxon>
        <taxon>Methanobacteriota</taxon>
        <taxon>Stenosarchaea group</taxon>
        <taxon>Halobacteria</taxon>
        <taxon>Halobacteriales</taxon>
        <taxon>Haladaptataceae</taxon>
        <taxon>Halorussus</taxon>
    </lineage>
</organism>
<dbReference type="EMBL" id="CP096659">
    <property type="protein sequence ID" value="UPV75760.1"/>
    <property type="molecule type" value="Genomic_DNA"/>
</dbReference>
<reference evidence="1 2" key="1">
    <citation type="submission" date="2022-04" db="EMBL/GenBank/DDBJ databases">
        <title>Diverse halophilic archaea isolated from saline environments.</title>
        <authorList>
            <person name="Cui H.-L."/>
        </authorList>
    </citation>
    <scope>NUCLEOTIDE SEQUENCE [LARGE SCALE GENOMIC DNA]</scope>
    <source>
        <strain evidence="1 2">XZYJT49</strain>
    </source>
</reference>
<gene>
    <name evidence="1" type="ORF">M0R89_06790</name>
</gene>
<dbReference type="Proteomes" id="UP000830729">
    <property type="component" value="Chromosome"/>
</dbReference>
<dbReference type="InterPro" id="IPR049696">
    <property type="entry name" value="HVO_0649-like"/>
</dbReference>
<evidence type="ECO:0008006" key="3">
    <source>
        <dbReference type="Google" id="ProtNLM"/>
    </source>
</evidence>
<protein>
    <recommendedName>
        <fullName evidence="3">Small CPxCG-related zinc finger protein</fullName>
    </recommendedName>
</protein>
<evidence type="ECO:0000313" key="1">
    <source>
        <dbReference type="EMBL" id="UPV75760.1"/>
    </source>
</evidence>
<dbReference type="GeneID" id="72184891"/>
<dbReference type="NCBIfam" id="NF041911">
    <property type="entry name" value="HVO_0649"/>
    <property type="match status" value="1"/>
</dbReference>